<evidence type="ECO:0000256" key="10">
    <source>
        <dbReference type="ARBA" id="ARBA00023002"/>
    </source>
</evidence>
<dbReference type="EC" id="1.3.99.-" evidence="14"/>
<feature type="transmembrane region" description="Helical" evidence="14">
    <location>
        <begin position="6"/>
        <end position="25"/>
    </location>
</feature>
<gene>
    <name evidence="15" type="ORF">Cylst_5557</name>
</gene>
<dbReference type="GO" id="GO:0070818">
    <property type="term" value="F:protoporphyrinogen oxidase activity"/>
    <property type="evidence" value="ECO:0007669"/>
    <property type="project" value="UniProtKB-UniRule"/>
</dbReference>
<evidence type="ECO:0000256" key="7">
    <source>
        <dbReference type="ARBA" id="ARBA00022692"/>
    </source>
</evidence>
<evidence type="ECO:0000256" key="6">
    <source>
        <dbReference type="ARBA" id="ARBA00022617"/>
    </source>
</evidence>
<dbReference type="EMBL" id="CP003642">
    <property type="protein sequence ID" value="AFZ27566.1"/>
    <property type="molecule type" value="Genomic_DNA"/>
</dbReference>
<comment type="pathway">
    <text evidence="2 14">Porphyrin-containing compound metabolism; protoporphyrin-IX biosynthesis; protoporphyrin-IX from protoporphyrinogen-IX: step 1/1.</text>
</comment>
<dbReference type="GO" id="GO:0005886">
    <property type="term" value="C:plasma membrane"/>
    <property type="evidence" value="ECO:0007669"/>
    <property type="project" value="UniProtKB-SubCell"/>
</dbReference>
<keyword evidence="6 14" id="KW-0349">Heme</keyword>
<dbReference type="InterPro" id="IPR005265">
    <property type="entry name" value="HemJ-like"/>
</dbReference>
<proteinExistence type="inferred from homology"/>
<dbReference type="PATRIC" id="fig|56107.3.peg.6115"/>
<keyword evidence="5 14" id="KW-1003">Cell membrane</keyword>
<evidence type="ECO:0000256" key="12">
    <source>
        <dbReference type="ARBA" id="ARBA00023136"/>
    </source>
</evidence>
<keyword evidence="10 14" id="KW-0560">Oxidoreductase</keyword>
<evidence type="ECO:0000256" key="2">
    <source>
        <dbReference type="ARBA" id="ARBA00005073"/>
    </source>
</evidence>
<sequence>MAYSWFKAFHIVGFVVWFAGLFYLVRLFIYHVEANQEPEPARTILKNQYQIMEKRLYGIITNPGMYVTIAMALGIISTEPDILKEPWLHFKLLFVAVLIGYHHYCARLMKQLAADECRWSGQHLRALNEAPTLMLVVIVMLAVFKNNLPTDLTAWLIFGLVVFMAVSIQLYAKIRRRNKEKQLEQLNQVPQA</sequence>
<dbReference type="PANTHER" id="PTHR40255">
    <property type="entry name" value="UPF0093 MEMBRANE PROTEIN SLR1790"/>
    <property type="match status" value="1"/>
</dbReference>
<evidence type="ECO:0000256" key="4">
    <source>
        <dbReference type="ARBA" id="ARBA00017504"/>
    </source>
</evidence>
<evidence type="ECO:0000256" key="14">
    <source>
        <dbReference type="HAMAP-Rule" id="MF_02239"/>
    </source>
</evidence>
<dbReference type="GO" id="GO:0006782">
    <property type="term" value="P:protoporphyrinogen IX biosynthetic process"/>
    <property type="evidence" value="ECO:0007669"/>
    <property type="project" value="UniProtKB-UniRule"/>
</dbReference>
<protein>
    <recommendedName>
        <fullName evidence="4 14">Protoporphyrinogen IX oxidase</fullName>
        <shortName evidence="14">PPO</shortName>
        <ecNumber evidence="14">1.3.99.-</ecNumber>
    </recommendedName>
</protein>
<comment type="subcellular location">
    <subcellularLocation>
        <location evidence="1 14">Cell membrane</location>
        <topology evidence="1 14">Multi-pass membrane protein</topology>
    </subcellularLocation>
</comment>
<dbReference type="Proteomes" id="UP000010475">
    <property type="component" value="Chromosome"/>
</dbReference>
<keyword evidence="12 14" id="KW-0472">Membrane</keyword>
<comment type="subunit">
    <text evidence="14">Homodimer.</text>
</comment>
<comment type="catalytic activity">
    <reaction evidence="13 14">
        <text>protoporphyrinogen IX + 3 A = protoporphyrin IX + 3 AH2</text>
        <dbReference type="Rhea" id="RHEA:62000"/>
        <dbReference type="ChEBI" id="CHEBI:13193"/>
        <dbReference type="ChEBI" id="CHEBI:17499"/>
        <dbReference type="ChEBI" id="CHEBI:57306"/>
        <dbReference type="ChEBI" id="CHEBI:57307"/>
    </reaction>
</comment>
<comment type="function">
    <text evidence="14">Catalyzes the oxidation of protoporphyrinogen IX to protoporphyrin IX.</text>
</comment>
<evidence type="ECO:0000256" key="8">
    <source>
        <dbReference type="ARBA" id="ARBA00022723"/>
    </source>
</evidence>
<evidence type="ECO:0000256" key="5">
    <source>
        <dbReference type="ARBA" id="ARBA00022475"/>
    </source>
</evidence>
<evidence type="ECO:0000313" key="16">
    <source>
        <dbReference type="Proteomes" id="UP000010475"/>
    </source>
</evidence>
<comment type="similarity">
    <text evidence="3 14">Belongs to the HemJ family.</text>
</comment>
<evidence type="ECO:0000256" key="9">
    <source>
        <dbReference type="ARBA" id="ARBA00022989"/>
    </source>
</evidence>
<reference evidence="15 16" key="1">
    <citation type="submission" date="2012-06" db="EMBL/GenBank/DDBJ databases">
        <title>Finished chromosome of genome of Cylindrospermum stagnale PCC 7417.</title>
        <authorList>
            <consortium name="US DOE Joint Genome Institute"/>
            <person name="Gugger M."/>
            <person name="Coursin T."/>
            <person name="Rippka R."/>
            <person name="Tandeau De Marsac N."/>
            <person name="Huntemann M."/>
            <person name="Wei C.-L."/>
            <person name="Han J."/>
            <person name="Detter J.C."/>
            <person name="Han C."/>
            <person name="Tapia R."/>
            <person name="Chen A."/>
            <person name="Kyrpides N."/>
            <person name="Mavromatis K."/>
            <person name="Markowitz V."/>
            <person name="Szeto E."/>
            <person name="Ivanova N."/>
            <person name="Pagani I."/>
            <person name="Pati A."/>
            <person name="Goodwin L."/>
            <person name="Nordberg H.P."/>
            <person name="Cantor M.N."/>
            <person name="Hua S.X."/>
            <person name="Woyke T."/>
            <person name="Kerfeld C.A."/>
        </authorList>
    </citation>
    <scope>NUCLEOTIDE SEQUENCE [LARGE SCALE GENOMIC DNA]</scope>
    <source>
        <strain evidence="15 16">PCC 7417</strain>
    </source>
</reference>
<dbReference type="GO" id="GO:0046872">
    <property type="term" value="F:metal ion binding"/>
    <property type="evidence" value="ECO:0007669"/>
    <property type="project" value="UniProtKB-KW"/>
</dbReference>
<evidence type="ECO:0000256" key="3">
    <source>
        <dbReference type="ARBA" id="ARBA00006501"/>
    </source>
</evidence>
<dbReference type="HAMAP" id="MF_02239">
    <property type="entry name" value="HemJ"/>
    <property type="match status" value="1"/>
</dbReference>
<feature type="binding site" description="axial binding residue" evidence="14">
    <location>
        <position position="91"/>
    </location>
    <ligand>
        <name>heme</name>
        <dbReference type="ChEBI" id="CHEBI:30413"/>
    </ligand>
    <ligandPart>
        <name>Fe</name>
        <dbReference type="ChEBI" id="CHEBI:18248"/>
    </ligandPart>
</feature>
<keyword evidence="7 14" id="KW-0812">Transmembrane</keyword>
<keyword evidence="9 14" id="KW-1133">Transmembrane helix</keyword>
<dbReference type="RefSeq" id="WP_015210801.1">
    <property type="nucleotide sequence ID" value="NC_019757.1"/>
</dbReference>
<dbReference type="NCBIfam" id="TIGR00701">
    <property type="entry name" value="protoporphyrinogen oxidase HemJ"/>
    <property type="match status" value="1"/>
</dbReference>
<dbReference type="KEGG" id="csg:Cylst_5557"/>
<dbReference type="eggNOG" id="COG1981">
    <property type="taxonomic scope" value="Bacteria"/>
</dbReference>
<evidence type="ECO:0000313" key="15">
    <source>
        <dbReference type="EMBL" id="AFZ27566.1"/>
    </source>
</evidence>
<dbReference type="UniPathway" id="UPA00251">
    <property type="reaction ID" value="UER00324"/>
</dbReference>
<feature type="transmembrane region" description="Helical" evidence="14">
    <location>
        <begin position="88"/>
        <end position="105"/>
    </location>
</feature>
<keyword evidence="11 14" id="KW-0408">Iron</keyword>
<keyword evidence="16" id="KW-1185">Reference proteome</keyword>
<name>K9X679_9NOST</name>
<dbReference type="PANTHER" id="PTHR40255:SF1">
    <property type="entry name" value="PROTOPORPHYRINOGEN IX OXIDASE"/>
    <property type="match status" value="1"/>
</dbReference>
<dbReference type="AlphaFoldDB" id="K9X679"/>
<feature type="transmembrane region" description="Helical" evidence="14">
    <location>
        <begin position="152"/>
        <end position="172"/>
    </location>
</feature>
<dbReference type="STRING" id="56107.Cylst_5557"/>
<feature type="binding site" description="axial binding residue" evidence="14">
    <location>
        <position position="10"/>
    </location>
    <ligand>
        <name>heme</name>
        <dbReference type="ChEBI" id="CHEBI:30413"/>
    </ligand>
    <ligandPart>
        <name>Fe</name>
        <dbReference type="ChEBI" id="CHEBI:18248"/>
    </ligandPart>
</feature>
<evidence type="ECO:0000256" key="13">
    <source>
        <dbReference type="ARBA" id="ARBA00048390"/>
    </source>
</evidence>
<accession>K9X679</accession>
<comment type="cofactor">
    <cofactor evidence="14">
        <name>heme b</name>
        <dbReference type="ChEBI" id="CHEBI:60344"/>
    </cofactor>
    <text evidence="14">Binds 1 heme b (iron(II)-protoporphyrin IX) group per subunit.</text>
</comment>
<feature type="transmembrane region" description="Helical" evidence="14">
    <location>
        <begin position="126"/>
        <end position="146"/>
    </location>
</feature>
<dbReference type="HOGENOM" id="CLU_125006_0_0_3"/>
<evidence type="ECO:0000256" key="11">
    <source>
        <dbReference type="ARBA" id="ARBA00023004"/>
    </source>
</evidence>
<dbReference type="Pfam" id="PF03653">
    <property type="entry name" value="UPF0093"/>
    <property type="match status" value="1"/>
</dbReference>
<keyword evidence="8 14" id="KW-0479">Metal-binding</keyword>
<organism evidence="15 16">
    <name type="scientific">Cylindrospermum stagnale PCC 7417</name>
    <dbReference type="NCBI Taxonomy" id="56107"/>
    <lineage>
        <taxon>Bacteria</taxon>
        <taxon>Bacillati</taxon>
        <taxon>Cyanobacteriota</taxon>
        <taxon>Cyanophyceae</taxon>
        <taxon>Nostocales</taxon>
        <taxon>Nostocaceae</taxon>
        <taxon>Cylindrospermum</taxon>
    </lineage>
</organism>
<dbReference type="OrthoDB" id="9800824at2"/>
<feature type="transmembrane region" description="Helical" evidence="14">
    <location>
        <begin position="56"/>
        <end position="76"/>
    </location>
</feature>
<evidence type="ECO:0000256" key="1">
    <source>
        <dbReference type="ARBA" id="ARBA00004651"/>
    </source>
</evidence>